<gene>
    <name evidence="3" type="ORF">XD94_1297</name>
</gene>
<feature type="signal peptide" evidence="2">
    <location>
        <begin position="1"/>
        <end position="19"/>
    </location>
</feature>
<comment type="caution">
    <text evidence="3">The sequence shown here is derived from an EMBL/GenBank/DDBJ whole genome shotgun (WGS) entry which is preliminary data.</text>
</comment>
<keyword evidence="1" id="KW-0378">Hydrolase</keyword>
<dbReference type="InterPro" id="IPR005322">
    <property type="entry name" value="Peptidase_C69"/>
</dbReference>
<dbReference type="PROSITE" id="PS51257">
    <property type="entry name" value="PROKAR_LIPOPROTEIN"/>
    <property type="match status" value="1"/>
</dbReference>
<dbReference type="Pfam" id="PF03577">
    <property type="entry name" value="Peptidase_C69"/>
    <property type="match status" value="1"/>
</dbReference>
<evidence type="ECO:0000313" key="3">
    <source>
        <dbReference type="EMBL" id="KUK79787.1"/>
    </source>
</evidence>
<comment type="catalytic activity">
    <reaction evidence="1">
        <text>an L-aminoacyl-L-amino acid + H2O = 2 an L-alpha-amino acid</text>
        <dbReference type="Rhea" id="RHEA:48940"/>
        <dbReference type="ChEBI" id="CHEBI:15377"/>
        <dbReference type="ChEBI" id="CHEBI:59869"/>
        <dbReference type="ChEBI" id="CHEBI:77460"/>
    </reaction>
</comment>
<name>A0A101HMU9_9BACT</name>
<proteinExistence type="inferred from homology"/>
<keyword evidence="2" id="KW-0732">Signal</keyword>
<dbReference type="GO" id="GO:0016805">
    <property type="term" value="F:dipeptidase activity"/>
    <property type="evidence" value="ECO:0007669"/>
    <property type="project" value="UniProtKB-KW"/>
</dbReference>
<dbReference type="AlphaFoldDB" id="A0A101HMU9"/>
<dbReference type="PATRIC" id="fig|1184387.3.peg.1753"/>
<keyword evidence="1" id="KW-0224">Dipeptidase</keyword>
<dbReference type="Gene3D" id="3.60.60.10">
    <property type="entry name" value="Penicillin V Acylase, Chain A"/>
    <property type="match status" value="1"/>
</dbReference>
<comment type="similarity">
    <text evidence="1">Belongs to the peptidase C69 family.</text>
</comment>
<evidence type="ECO:0000313" key="4">
    <source>
        <dbReference type="Proteomes" id="UP000054092"/>
    </source>
</evidence>
<dbReference type="PANTHER" id="PTHR12994:SF17">
    <property type="entry name" value="LD30995P"/>
    <property type="match status" value="1"/>
</dbReference>
<sequence length="537" mass="60918">MKKALIVLIVVLITLGSSAVACTILGVGKDAMVDGTTIITHNDDSTSADFRLWIIPAMDWPEGSMRDIVLDSHNYIDYGNYPDVNIGTKGTLIGQIPQVPHTYQYFHSRYSFMNEKGVAVSESTFSIDTSTDYGKEVRKVLWTDSMGIIDCWTAQDIALERAATAREAVRIMGDLVEQYGWSTVGGGGETMTVADGEECWIVEFYGRDIWVGVRIPSDHFTVAANRARIMEVDFEDTDNVMASPNIVSFAVEQGWYDPNSGKPFNVAEIYAPNDSLYATRREWRAFDLVAPSLGLSPHDVRFPLSVKPDRLLTVHDIFVIKGDYYQGTDYDLTVGLAAGPWGDPLRYANTGRTGSWERSINMHRTCYVHIGQTNSAYAEPFKGISWFGYGAPDTTYIVPLWPIMRELPKFYETGSRYEEFRRDSGWWVNSYVQQMAELHYNLAIQDIRNYRDPKLEVLYKLTPEVQKIATDMYETDPEAAIDFVSNYAFMNAVAWHEEWKLLGDRLLGNYALGYVNFRSSPYPDWWNEAIGYGFPER</sequence>
<accession>A0A101HMU9</accession>
<dbReference type="PANTHER" id="PTHR12994">
    <property type="entry name" value="SECERNIN"/>
    <property type="match status" value="1"/>
</dbReference>
<organism evidence="3 4">
    <name type="scientific">Mesotoga prima</name>
    <dbReference type="NCBI Taxonomy" id="1184387"/>
    <lineage>
        <taxon>Bacteria</taxon>
        <taxon>Thermotogati</taxon>
        <taxon>Thermotogota</taxon>
        <taxon>Thermotogae</taxon>
        <taxon>Kosmotogales</taxon>
        <taxon>Kosmotogaceae</taxon>
        <taxon>Mesotoga</taxon>
    </lineage>
</organism>
<reference evidence="4" key="1">
    <citation type="journal article" date="2015" name="MBio">
        <title>Genome-Resolved Metagenomic Analysis Reveals Roles for Candidate Phyla and Other Microbial Community Members in Biogeochemical Transformations in Oil Reservoirs.</title>
        <authorList>
            <person name="Hu P."/>
            <person name="Tom L."/>
            <person name="Singh A."/>
            <person name="Thomas B.C."/>
            <person name="Baker B.J."/>
            <person name="Piceno Y.M."/>
            <person name="Andersen G.L."/>
            <person name="Banfield J.F."/>
        </authorList>
    </citation>
    <scope>NUCLEOTIDE SEQUENCE [LARGE SCALE GENOMIC DNA]</scope>
</reference>
<dbReference type="EMBL" id="LGGP01000240">
    <property type="protein sequence ID" value="KUK79787.1"/>
    <property type="molecule type" value="Genomic_DNA"/>
</dbReference>
<evidence type="ECO:0000256" key="1">
    <source>
        <dbReference type="RuleBase" id="RU364089"/>
    </source>
</evidence>
<keyword evidence="1" id="KW-0645">Protease</keyword>
<dbReference type="GO" id="GO:0070004">
    <property type="term" value="F:cysteine-type exopeptidase activity"/>
    <property type="evidence" value="ECO:0007669"/>
    <property type="project" value="InterPro"/>
</dbReference>
<protein>
    <recommendedName>
        <fullName evidence="1">Dipeptidase</fullName>
        <ecNumber evidence="1">3.4.-.-</ecNumber>
    </recommendedName>
</protein>
<dbReference type="EC" id="3.4.-.-" evidence="1"/>
<dbReference type="Proteomes" id="UP000054092">
    <property type="component" value="Unassembled WGS sequence"/>
</dbReference>
<evidence type="ECO:0000256" key="2">
    <source>
        <dbReference type="SAM" id="SignalP"/>
    </source>
</evidence>
<feature type="chain" id="PRO_5007096996" description="Dipeptidase" evidence="2">
    <location>
        <begin position="20"/>
        <end position="537"/>
    </location>
</feature>
<dbReference type="GO" id="GO:0006508">
    <property type="term" value="P:proteolysis"/>
    <property type="evidence" value="ECO:0007669"/>
    <property type="project" value="UniProtKB-KW"/>
</dbReference>